<dbReference type="EMBL" id="CP126970">
    <property type="protein sequence ID" value="WIM69118.1"/>
    <property type="molecule type" value="Genomic_DNA"/>
</dbReference>
<evidence type="ECO:0000313" key="2">
    <source>
        <dbReference type="EMBL" id="WIM69118.1"/>
    </source>
</evidence>
<reference evidence="2 3" key="1">
    <citation type="submission" date="2023-05" db="EMBL/GenBank/DDBJ databases">
        <title>Corynebacterium suedekumii sp. nov. and Corynebacterium breve sp. nov. isolated from raw cow's milk.</title>
        <authorList>
            <person name="Baer M.K."/>
            <person name="Mehl L."/>
            <person name="Hellmuth R."/>
            <person name="Marke G."/>
            <person name="Lipski A."/>
        </authorList>
    </citation>
    <scope>NUCLEOTIDE SEQUENCE [LARGE SCALE GENOMIC DNA]</scope>
    <source>
        <strain evidence="2 3">LM112</strain>
    </source>
</reference>
<feature type="region of interest" description="Disordered" evidence="1">
    <location>
        <begin position="1"/>
        <end position="21"/>
    </location>
</feature>
<feature type="region of interest" description="Disordered" evidence="1">
    <location>
        <begin position="36"/>
        <end position="60"/>
    </location>
</feature>
<name>A0ABY8VHY1_9CORY</name>
<accession>A0ABY8VHY1</accession>
<dbReference type="Proteomes" id="UP001238805">
    <property type="component" value="Chromosome"/>
</dbReference>
<feature type="compositionally biased region" description="Polar residues" evidence="1">
    <location>
        <begin position="1"/>
        <end position="13"/>
    </location>
</feature>
<dbReference type="RefSeq" id="WP_284873716.1">
    <property type="nucleotide sequence ID" value="NZ_CP126970.1"/>
</dbReference>
<keyword evidence="3" id="KW-1185">Reference proteome</keyword>
<evidence type="ECO:0000313" key="3">
    <source>
        <dbReference type="Proteomes" id="UP001238805"/>
    </source>
</evidence>
<protein>
    <submittedName>
        <fullName evidence="2">Uncharacterized protein</fullName>
    </submittedName>
</protein>
<proteinExistence type="predicted"/>
<gene>
    <name evidence="2" type="ORF">QP029_07355</name>
</gene>
<evidence type="ECO:0000256" key="1">
    <source>
        <dbReference type="SAM" id="MobiDB-lite"/>
    </source>
</evidence>
<organism evidence="2 3">
    <name type="scientific">Corynebacterium suedekumii</name>
    <dbReference type="NCBI Taxonomy" id="3049801"/>
    <lineage>
        <taxon>Bacteria</taxon>
        <taxon>Bacillati</taxon>
        <taxon>Actinomycetota</taxon>
        <taxon>Actinomycetes</taxon>
        <taxon>Mycobacteriales</taxon>
        <taxon>Corynebacteriaceae</taxon>
        <taxon>Corynebacterium</taxon>
    </lineage>
</organism>
<sequence>MNHLTSRARTITVPTAAGKTPTEVDRKALALEILPQVHAPQHDRSNPTPSKQFDPSCDPSPPGWAGFADLLRVEFIEWTQAVRFTIFFLRAEVVEWIAAIGSFAKSLRTSTVPVQLNSHGGAF</sequence>